<dbReference type="EMBL" id="CP039354">
    <property type="protein sequence ID" value="QCE10584.1"/>
    <property type="molecule type" value="Genomic_DNA"/>
</dbReference>
<keyword evidence="2" id="KW-1185">Reference proteome</keyword>
<evidence type="ECO:0000313" key="2">
    <source>
        <dbReference type="Proteomes" id="UP000501690"/>
    </source>
</evidence>
<organism evidence="1 2">
    <name type="scientific">Vigna unguiculata</name>
    <name type="common">Cowpea</name>
    <dbReference type="NCBI Taxonomy" id="3917"/>
    <lineage>
        <taxon>Eukaryota</taxon>
        <taxon>Viridiplantae</taxon>
        <taxon>Streptophyta</taxon>
        <taxon>Embryophyta</taxon>
        <taxon>Tracheophyta</taxon>
        <taxon>Spermatophyta</taxon>
        <taxon>Magnoliopsida</taxon>
        <taxon>eudicotyledons</taxon>
        <taxon>Gunneridae</taxon>
        <taxon>Pentapetalae</taxon>
        <taxon>rosids</taxon>
        <taxon>fabids</taxon>
        <taxon>Fabales</taxon>
        <taxon>Fabaceae</taxon>
        <taxon>Papilionoideae</taxon>
        <taxon>50 kb inversion clade</taxon>
        <taxon>NPAAA clade</taxon>
        <taxon>indigoferoid/millettioid clade</taxon>
        <taxon>Phaseoleae</taxon>
        <taxon>Vigna</taxon>
    </lineage>
</organism>
<sequence>MDAQIPNIFVFVLRRREGVKPERFSCMEGNGPYSLPFPINRSPARVWFPLVRASSKAHLVSLRNPTLGAALFFGLRSQSVISLFPGKVHGGATPNGRNPVDPPRGSSWWCLIDKA</sequence>
<reference evidence="1 2" key="1">
    <citation type="submission" date="2019-04" db="EMBL/GenBank/DDBJ databases">
        <title>An improved genome assembly and genetic linkage map for asparagus bean, Vigna unguiculata ssp. sesquipedialis.</title>
        <authorList>
            <person name="Xia Q."/>
            <person name="Zhang R."/>
            <person name="Dong Y."/>
        </authorList>
    </citation>
    <scope>NUCLEOTIDE SEQUENCE [LARGE SCALE GENOMIC DNA]</scope>
    <source>
        <tissue evidence="1">Leaf</tissue>
    </source>
</reference>
<dbReference type="Proteomes" id="UP000501690">
    <property type="component" value="Linkage Group LG10"/>
</dbReference>
<evidence type="ECO:0000313" key="1">
    <source>
        <dbReference type="EMBL" id="QCE10584.1"/>
    </source>
</evidence>
<proteinExistence type="predicted"/>
<accession>A0A4D6NCW3</accession>
<dbReference type="AlphaFoldDB" id="A0A4D6NCW3"/>
<name>A0A4D6NCW3_VIGUN</name>
<protein>
    <submittedName>
        <fullName evidence="1">Uncharacterized protein</fullName>
    </submittedName>
</protein>
<gene>
    <name evidence="1" type="ORF">DEO72_LG10g1814</name>
</gene>